<dbReference type="VEuPathDB" id="FungiDB:yc1106_08780"/>
<organism evidence="2 3">
    <name type="scientific">Curvularia clavata</name>
    <dbReference type="NCBI Taxonomy" id="95742"/>
    <lineage>
        <taxon>Eukaryota</taxon>
        <taxon>Fungi</taxon>
        <taxon>Dikarya</taxon>
        <taxon>Ascomycota</taxon>
        <taxon>Pezizomycotina</taxon>
        <taxon>Dothideomycetes</taxon>
        <taxon>Pleosporomycetidae</taxon>
        <taxon>Pleosporales</taxon>
        <taxon>Pleosporineae</taxon>
        <taxon>Pleosporaceae</taxon>
        <taxon>Curvularia</taxon>
    </lineage>
</organism>
<keyword evidence="3" id="KW-1185">Reference proteome</keyword>
<feature type="compositionally biased region" description="Polar residues" evidence="1">
    <location>
        <begin position="327"/>
        <end position="336"/>
    </location>
</feature>
<proteinExistence type="predicted"/>
<feature type="region of interest" description="Disordered" evidence="1">
    <location>
        <begin position="160"/>
        <end position="211"/>
    </location>
</feature>
<dbReference type="Proteomes" id="UP001056012">
    <property type="component" value="Chromosome 7"/>
</dbReference>
<evidence type="ECO:0000313" key="2">
    <source>
        <dbReference type="EMBL" id="USP81506.1"/>
    </source>
</evidence>
<feature type="region of interest" description="Disordered" evidence="1">
    <location>
        <begin position="325"/>
        <end position="349"/>
    </location>
</feature>
<feature type="compositionally biased region" description="Low complexity" evidence="1">
    <location>
        <begin position="196"/>
        <end position="210"/>
    </location>
</feature>
<gene>
    <name evidence="2" type="ORF">yc1106_08780</name>
</gene>
<dbReference type="OrthoDB" id="3693399at2759"/>
<evidence type="ECO:0000313" key="3">
    <source>
        <dbReference type="Proteomes" id="UP001056012"/>
    </source>
</evidence>
<dbReference type="AlphaFoldDB" id="A0A9Q8ZDX3"/>
<reference evidence="2" key="1">
    <citation type="submission" date="2021-12" db="EMBL/GenBank/DDBJ databases">
        <title>Curvularia clavata genome.</title>
        <authorList>
            <person name="Cao Y."/>
        </authorList>
    </citation>
    <scope>NUCLEOTIDE SEQUENCE</scope>
    <source>
        <strain evidence="2">Yc1106</strain>
    </source>
</reference>
<sequence length="619" mass="70043">MSQLTQAKIKSHLQDAASSKFSKDKYGNLLGFYSTSKSKQGRPTYQGKVREFNDAASNIAHELLRKYGSLNELQNEIKTQERFTESLIEDMIKQYGPAIWNDNESQFVTATVNKGDGESDYPRHLIYSNESDRIWIRTFAYCFTLKSAWHKMRSTGFQPRDDTTIPSEFSHTAPRGSRVRGSTINVRNPDAAPVEPTRTLPTTPTSSNTSENGYLQEYQVPVAQMLPTENVEGISLSSTMPPSNTAGPSVAASNDFNATEDHCRPIEMSHSRSLRKAVSSREEMDECLPLRKRKRSLYGGAADASFQSLQLSEFTGRSVRPRKGLTYNISRSTSPDVTLEDPDNSADQRPRSIFRNRTTVHDAIETASVRYQSRCDTDANDDSDNDAVVATSVTISHIHTTNANMHIPGGGIGEFDSVMGSPQPSPTIEEQDSDDEPTLIVKLKVKSQKEIRQRKLYRKYLASKLLSAFEMSSEQLKVLEDVVKLIKGIRDLDAPLLQSGRGGRNVPYQLVLDQWLRLVNIYLRFRNNPNFNYDPSTWAVHRRSLESAERIRKDQIINTARAEMMEWSFEHDKYDTNEWSRCATAILLEMADWGFELNAEDVEEIRGRFVKFNKSLLEG</sequence>
<dbReference type="EMBL" id="CP089280">
    <property type="protein sequence ID" value="USP81506.1"/>
    <property type="molecule type" value="Genomic_DNA"/>
</dbReference>
<evidence type="ECO:0000256" key="1">
    <source>
        <dbReference type="SAM" id="MobiDB-lite"/>
    </source>
</evidence>
<name>A0A9Q8ZDX3_CURCL</name>
<accession>A0A9Q8ZDX3</accession>
<protein>
    <submittedName>
        <fullName evidence="2">Uncharacterized protein</fullName>
    </submittedName>
</protein>